<dbReference type="InterPro" id="IPR008297">
    <property type="entry name" value="Notch"/>
</dbReference>
<feature type="domain" description="EGF-like" evidence="29">
    <location>
        <begin position="1185"/>
        <end position="1224"/>
    </location>
</feature>
<dbReference type="FunFam" id="2.10.25.10:FF:000136">
    <property type="entry name" value="Neurogenic locus notch 1"/>
    <property type="match status" value="1"/>
</dbReference>
<dbReference type="GO" id="GO:0005509">
    <property type="term" value="F:calcium ion binding"/>
    <property type="evidence" value="ECO:0007669"/>
    <property type="project" value="InterPro"/>
</dbReference>
<dbReference type="GO" id="GO:0005634">
    <property type="term" value="C:nucleus"/>
    <property type="evidence" value="ECO:0007669"/>
    <property type="project" value="UniProtKB-SubCell"/>
</dbReference>
<dbReference type="InterPro" id="IPR010660">
    <property type="entry name" value="Notch_NOD_dom"/>
</dbReference>
<feature type="region of interest" description="Disordered" evidence="27">
    <location>
        <begin position="2175"/>
        <end position="2324"/>
    </location>
</feature>
<dbReference type="InterPro" id="IPR035993">
    <property type="entry name" value="Notch-like_dom_sf"/>
</dbReference>
<dbReference type="InterPro" id="IPR000742">
    <property type="entry name" value="EGF"/>
</dbReference>
<dbReference type="Pfam" id="PF06816">
    <property type="entry name" value="NOD"/>
    <property type="match status" value="1"/>
</dbReference>
<evidence type="ECO:0000256" key="2">
    <source>
        <dbReference type="ARBA" id="ARBA00004251"/>
    </source>
</evidence>
<keyword evidence="16 28" id="KW-0472">Membrane</keyword>
<keyword evidence="9" id="KW-0732">Signal</keyword>
<feature type="disulfide bond" evidence="24 26">
    <location>
        <begin position="426"/>
        <end position="435"/>
    </location>
</feature>
<comment type="caution">
    <text evidence="26">Lacks conserved residue(s) required for the propagation of feature annotation.</text>
</comment>
<evidence type="ECO:0000256" key="24">
    <source>
        <dbReference type="PIRSR" id="PIRSR002279-2"/>
    </source>
</evidence>
<feature type="domain" description="EGF-like" evidence="29">
    <location>
        <begin position="476"/>
        <end position="512"/>
    </location>
</feature>
<feature type="domain" description="EGF-like" evidence="29">
    <location>
        <begin position="891"/>
        <end position="927"/>
    </location>
</feature>
<dbReference type="InterPro" id="IPR049883">
    <property type="entry name" value="NOTCH1_EGF-like"/>
</dbReference>
<dbReference type="GO" id="GO:0030154">
    <property type="term" value="P:cell differentiation"/>
    <property type="evidence" value="ECO:0007669"/>
    <property type="project" value="UniProtKB-KW"/>
</dbReference>
<feature type="compositionally biased region" description="Low complexity" evidence="27">
    <location>
        <begin position="2041"/>
        <end position="2056"/>
    </location>
</feature>
<evidence type="ECO:0000256" key="6">
    <source>
        <dbReference type="ARBA" id="ARBA00022536"/>
    </source>
</evidence>
<dbReference type="GO" id="GO:0005737">
    <property type="term" value="C:cytoplasm"/>
    <property type="evidence" value="ECO:0007669"/>
    <property type="project" value="UniProtKB-ARBA"/>
</dbReference>
<feature type="disulfide bond" evidence="24">
    <location>
        <begin position="409"/>
        <end position="424"/>
    </location>
</feature>
<dbReference type="InterPro" id="IPR018097">
    <property type="entry name" value="EGF_Ca-bd_CS"/>
</dbReference>
<dbReference type="GO" id="GO:0031017">
    <property type="term" value="P:exocrine pancreas development"/>
    <property type="evidence" value="ECO:0007669"/>
    <property type="project" value="UniProtKB-ARBA"/>
</dbReference>
<feature type="disulfide bond" evidence="26">
    <location>
        <begin position="727"/>
        <end position="736"/>
    </location>
</feature>
<dbReference type="GO" id="GO:0005112">
    <property type="term" value="F:Notch binding"/>
    <property type="evidence" value="ECO:0007669"/>
    <property type="project" value="TreeGrafter"/>
</dbReference>
<dbReference type="PIRSF" id="PIRSF002279">
    <property type="entry name" value="Notch"/>
    <property type="match status" value="1"/>
</dbReference>
<feature type="repeat" description="ANK" evidence="25">
    <location>
        <begin position="1899"/>
        <end position="1931"/>
    </location>
</feature>
<dbReference type="PROSITE" id="PS50258">
    <property type="entry name" value="LNR"/>
    <property type="match status" value="3"/>
</dbReference>
<dbReference type="FunFam" id="2.10.25.10:FF:000092">
    <property type="entry name" value="Neurogenic locus notch protein 1"/>
    <property type="match status" value="1"/>
</dbReference>
<feature type="repeat" description="ANK" evidence="25">
    <location>
        <begin position="1833"/>
        <end position="1865"/>
    </location>
</feature>
<feature type="domain" description="EGF-like" evidence="29">
    <location>
        <begin position="243"/>
        <end position="281"/>
    </location>
</feature>
<evidence type="ECO:0000256" key="17">
    <source>
        <dbReference type="ARBA" id="ARBA00023157"/>
    </source>
</evidence>
<keyword evidence="19" id="KW-0804">Transcription</keyword>
<feature type="disulfide bond" evidence="24 26">
    <location>
        <begin position="388"/>
        <end position="397"/>
    </location>
</feature>
<evidence type="ECO:0000256" key="8">
    <source>
        <dbReference type="ARBA" id="ARBA00022692"/>
    </source>
</evidence>
<feature type="compositionally biased region" description="Low complexity" evidence="27">
    <location>
        <begin position="2258"/>
        <end position="2273"/>
    </location>
</feature>
<evidence type="ECO:0000256" key="16">
    <source>
        <dbReference type="ARBA" id="ARBA00023136"/>
    </source>
</evidence>
<dbReference type="GO" id="GO:0005886">
    <property type="term" value="C:plasma membrane"/>
    <property type="evidence" value="ECO:0007669"/>
    <property type="project" value="UniProtKB-SubCell"/>
</dbReference>
<dbReference type="GO" id="GO:0012505">
    <property type="term" value="C:endomembrane system"/>
    <property type="evidence" value="ECO:0007669"/>
    <property type="project" value="UniProtKB-ARBA"/>
</dbReference>
<dbReference type="FunFam" id="2.10.25.10:FF:000095">
    <property type="entry name" value="Notch, isoform B"/>
    <property type="match status" value="1"/>
</dbReference>
<evidence type="ECO:0000256" key="9">
    <source>
        <dbReference type="ARBA" id="ARBA00022729"/>
    </source>
</evidence>
<feature type="domain" description="EGF-like" evidence="29">
    <location>
        <begin position="811"/>
        <end position="847"/>
    </location>
</feature>
<feature type="domain" description="LNR" evidence="30">
    <location>
        <begin position="1396"/>
        <end position="1432"/>
    </location>
</feature>
<name>A0A4W5MLI3_9TELE</name>
<dbReference type="SUPFAM" id="SSF90193">
    <property type="entry name" value="Notch domain"/>
    <property type="match status" value="3"/>
</dbReference>
<feature type="region of interest" description="Disordered" evidence="27">
    <location>
        <begin position="1983"/>
        <end position="2056"/>
    </location>
</feature>
<comment type="subcellular location">
    <subcellularLocation>
        <location evidence="2">Cell membrane</location>
        <topology evidence="2">Single-pass type I membrane protein</topology>
    </subcellularLocation>
    <subcellularLocation>
        <location evidence="1">Nucleus</location>
    </subcellularLocation>
</comment>
<feature type="disulfide bond" evidence="26">
    <location>
        <begin position="309"/>
        <end position="318"/>
    </location>
</feature>
<feature type="domain" description="EGF-like" evidence="29">
    <location>
        <begin position="664"/>
        <end position="699"/>
    </location>
</feature>
<dbReference type="FunFam" id="2.10.25.10:FF:000004">
    <property type="entry name" value="Neurogenic locus notch 1"/>
    <property type="match status" value="5"/>
</dbReference>
<dbReference type="FunFam" id="2.10.25.10:FF:000060">
    <property type="entry name" value="Neurogenic locus notch protein 1"/>
    <property type="match status" value="2"/>
</dbReference>
<feature type="domain" description="EGF-like" evidence="29">
    <location>
        <begin position="929"/>
        <end position="965"/>
    </location>
</feature>
<feature type="domain" description="EGF-like" evidence="29">
    <location>
        <begin position="1227"/>
        <end position="1264"/>
    </location>
</feature>
<feature type="domain" description="LNR" evidence="30">
    <location>
        <begin position="1316"/>
        <end position="1356"/>
    </location>
</feature>
<dbReference type="FunFam" id="1.25.40.20:FF:000005">
    <property type="entry name" value="Neurogenic locus notch 1"/>
    <property type="match status" value="1"/>
</dbReference>
<keyword evidence="14" id="KW-0805">Transcription regulation</keyword>
<feature type="disulfide bond" evidence="24">
    <location>
        <begin position="371"/>
        <end position="386"/>
    </location>
</feature>
<feature type="domain" description="EGF-like" evidence="29">
    <location>
        <begin position="626"/>
        <end position="662"/>
    </location>
</feature>
<dbReference type="InterPro" id="IPR000152">
    <property type="entry name" value="EGF-type_Asp/Asn_hydroxyl_site"/>
</dbReference>
<feature type="domain" description="EGF-like" evidence="29">
    <location>
        <begin position="701"/>
        <end position="737"/>
    </location>
</feature>
<dbReference type="FunFam" id="2.10.25.10:FF:000125">
    <property type="entry name" value="Neurogenic locus notch protein-like"/>
    <property type="match status" value="1"/>
</dbReference>
<dbReference type="InterPro" id="IPR009030">
    <property type="entry name" value="Growth_fac_rcpt_cys_sf"/>
</dbReference>
<feature type="region of interest" description="Disordered" evidence="27">
    <location>
        <begin position="2130"/>
        <end position="2157"/>
    </location>
</feature>
<evidence type="ECO:0000256" key="23">
    <source>
        <dbReference type="PIRSR" id="PIRSR002279-1"/>
    </source>
</evidence>
<dbReference type="SMART" id="SM00004">
    <property type="entry name" value="NL"/>
    <property type="match status" value="3"/>
</dbReference>
<dbReference type="Pfam" id="PF12796">
    <property type="entry name" value="Ank_2"/>
    <property type="match status" value="2"/>
</dbReference>
<dbReference type="FunFam" id="2.10.25.10:FF:000123">
    <property type="entry name" value="Crumbs homolog 1 (Drosophila)"/>
    <property type="match status" value="1"/>
</dbReference>
<feature type="disulfide bond" evidence="26">
    <location>
        <begin position="1154"/>
        <end position="1171"/>
    </location>
</feature>
<dbReference type="Pfam" id="PF07645">
    <property type="entry name" value="EGF_CA"/>
    <property type="match status" value="3"/>
</dbReference>
<evidence type="ECO:0000256" key="25">
    <source>
        <dbReference type="PROSITE-ProRule" id="PRU00023"/>
    </source>
</evidence>
<organism evidence="31 32">
    <name type="scientific">Hucho hucho</name>
    <name type="common">huchen</name>
    <dbReference type="NCBI Taxonomy" id="62062"/>
    <lineage>
        <taxon>Eukaryota</taxon>
        <taxon>Metazoa</taxon>
        <taxon>Chordata</taxon>
        <taxon>Craniata</taxon>
        <taxon>Vertebrata</taxon>
        <taxon>Euteleostomi</taxon>
        <taxon>Actinopterygii</taxon>
        <taxon>Neopterygii</taxon>
        <taxon>Teleostei</taxon>
        <taxon>Protacanthopterygii</taxon>
        <taxon>Salmoniformes</taxon>
        <taxon>Salmonidae</taxon>
        <taxon>Salmoninae</taxon>
        <taxon>Hucho</taxon>
    </lineage>
</organism>
<feature type="disulfide bond" evidence="26">
    <location>
        <begin position="668"/>
        <end position="678"/>
    </location>
</feature>
<feature type="domain" description="EGF-like" evidence="29">
    <location>
        <begin position="1101"/>
        <end position="1143"/>
    </location>
</feature>
<evidence type="ECO:0000256" key="19">
    <source>
        <dbReference type="ARBA" id="ARBA00023163"/>
    </source>
</evidence>
<keyword evidence="13 28" id="KW-1133">Transmembrane helix</keyword>
<feature type="disulfide bond" evidence="26">
    <location>
        <begin position="689"/>
        <end position="698"/>
    </location>
</feature>
<keyword evidence="22" id="KW-0539">Nucleus</keyword>
<feature type="binding site" evidence="23">
    <location>
        <position position="441"/>
    </location>
    <ligand>
        <name>Ca(2+)</name>
        <dbReference type="ChEBI" id="CHEBI:29108"/>
        <label>3</label>
    </ligand>
</feature>
<keyword evidence="12" id="KW-0914">Notch signaling pathway</keyword>
<feature type="disulfide bond" evidence="26">
    <location>
        <begin position="1254"/>
        <end position="1263"/>
    </location>
</feature>
<feature type="transmembrane region" description="Helical" evidence="28">
    <location>
        <begin position="1574"/>
        <end position="1597"/>
    </location>
</feature>
<feature type="disulfide bond" evidence="26">
    <location>
        <begin position="786"/>
        <end position="803"/>
    </location>
</feature>
<keyword evidence="10" id="KW-0677">Repeat</keyword>
<reference evidence="31" key="2">
    <citation type="submission" date="2025-08" db="UniProtKB">
        <authorList>
            <consortium name="Ensembl"/>
        </authorList>
    </citation>
    <scope>IDENTIFICATION</scope>
</reference>
<feature type="disulfide bond" evidence="26">
    <location>
        <begin position="1173"/>
        <end position="1182"/>
    </location>
</feature>
<feature type="disulfide bond" evidence="26">
    <location>
        <begin position="614"/>
        <end position="623"/>
    </location>
</feature>
<feature type="disulfide bond" evidence="24">
    <location>
        <begin position="404"/>
        <end position="415"/>
    </location>
</feature>
<evidence type="ECO:0000313" key="32">
    <source>
        <dbReference type="Proteomes" id="UP000314982"/>
    </source>
</evidence>
<dbReference type="InterPro" id="IPR036770">
    <property type="entry name" value="Ankyrin_rpt-contain_sf"/>
</dbReference>
<feature type="disulfide bond" evidence="26">
    <location>
        <begin position="80"/>
        <end position="89"/>
    </location>
</feature>
<evidence type="ECO:0000256" key="7">
    <source>
        <dbReference type="ARBA" id="ARBA00022553"/>
    </source>
</evidence>
<dbReference type="SMART" id="SM01339">
    <property type="entry name" value="NODP"/>
    <property type="match status" value="1"/>
</dbReference>
<dbReference type="PANTHER" id="PTHR12916:SF4">
    <property type="entry name" value="UNINFLATABLE, ISOFORM C"/>
    <property type="match status" value="1"/>
</dbReference>
<evidence type="ECO:0000259" key="30">
    <source>
        <dbReference type="PROSITE" id="PS50258"/>
    </source>
</evidence>
<sequence>LPPVMNCADLTTLWRWCIPFPTVSSISLLCNLGPLISFSTASLPVCPGMRCNREDSCLSGPCANGGTCSSLSGGKFSCTCPPGYWGPRCLNDTDECAASAPVCQNQGVCVNTPGSYRCNCAPGFTGRQCETPYIPCSPSPCLNGGTCRPISETSYWCHCLPGKRERERGKERKKDGERPSEACMNAYHCFVSLMAGFNGTNCENNIDDCPDHHCQNGGTCMDGVNTYNCQCPPEWTGQFCTEDVDECRLQPNTCQNGGTCSNIQGSYTCVCVNGWSGLDCSKNIDDCATAACTKGSTCIDRVASFLCVCPYGKTGLLCHVNDACISSPCRDGAQCDTNPINGMFNCNCAPGYIGSTCNHDINECIIGPNPCEHGGSCVNTDGSFTCNCARGYDGPRCETDINECASSPCQNDGTCLDRIGDYSCICMEGFEGTHCEIDINECASSPCLNQGTCLDQVKRYVCQCPLGFSGEMCQIDIDECSSTPCLNGAKCIDRPNGYECECAEGFSGPLCKENIDDCDPEPCHHGVCRDGIATFSCDCDPGYTGSICNVQVMECHSNPCQNRGRCIDLVNKYQCNCLPGTSGVNCEFNVDDCASNPCDYGECQDGINEYKCVCAPGYTGAKCDVDIHECNSSPCMSGGTCVDKVNGFICQCPSGTHGPLCHSGTDHCAPQPCVHGDCIEQQSGYHCECDSGWVGQHCDQEKDECQSSPCQHSGTCVDRLNGYSCQCRPGFTGVNCELNMEECASSPCENHGTCVDGVNTYSCLCDPPYSGKHCEEELVPCASHPCERGGVCQPTPDYTFYTCRCPSGWQEVDECASQPCQNGAVCRDYVNSFVCMCRPGFDGILCEHNIPECTERKCIENEFPLQHTSNSYLPTYVRLSIMHDHISLSLNLFLPSSSSCLNNGTCVDDINTFSCRCRPGFYGTFCEYEQNECDSQPCKNGGTCTDGLGSYRCTCPVGYNGQNCQVECVCVTFQRPPGCVTVLWAGLACTVMSPTCPVRTMLLGTVSRHCLYSTISFIQPPLLEFVCKHSGRCVNVGNAHQCQCLPGYTGSYCNEMVDECLSNPCRNGATCMDYQGTCINLINRFSCACPPGTNGVQCEVNVDDCAPKPGSWELRCLNGGQCVDGVGRYTCSCPPGFAGEHCEGDVNECLSGPCHSPGSLDCVQLANDYQCRCRLGYTGRHCESMVDLCQSKPCHNSGTCSMNMSSVHGYTCICQPGFTGFNCGEVEGYNCAKLRCQNGGHCQESQVGRPHCRCQPGFSGPRCETVHSCLNRPCLNGGTCMKDPPYQYSCHCPAHFSGRHCENVIFDPSPSTPASCPYVECEQNSGDKVCDPQCNSHECQWDGGDCSLHWRQPWVNCTAPVPCWELFRNGRCDPECDNSGCLFDSFECQESAQSYCKYDKYCAAHYANKICDKGCNTEACGWDGLDCSGDTPADVADGTLVIVVLLQPEELMGDMRGFLRSLGTLLHTNLRVKMDDQQKPMLYPYYGLEHDDANEGQPSTMKRRGKRELDKEVIGSKVYLEIDNRKCSELSMDCFSSTELAASFIAAEYLKSAALPYPVVSVNSDPTEPHKPPFLLYLAVGAAVIILLILVLGVLAAKRKRKQGVLWLPDGFLAKKDDKRREPVGQDDFGMKNFKTQDGGMMDGGQRWMEEEAPPKKVGTEDKPLLPMGVDGGVDRREWTLQHHKAADISLTPPQTDLEADCLDVNVKGPDGFTPLMLASLRNGGASDCGLQAEEEEESGGDEPGPNAISDLITQGATLMAQTDRTGETALHLAARYARADAAKRLLDAGADANAHDNMGRTPLHAAVAADAQGVFQILIRNRATELDARMNDGTTPLILAARLAVEGMVEELVHCHADINAVDDHGKSALHWAAAVNNVEATLVLLKNGANRDMQDNKEQTPLFLAAREGSFEAAQVLLDHYSNRDITDHLDRLPRDTAQERMHHDIVRLLDQYNLVHSPHNGPNHMGGGHSSLVCGGNGAGHMGMRPGPQGKKSRPSGNCTKAAGGLSESSVTMSPVDSLESPHSYIGDAAGASKTTNSPLLGSPSSRPLLPPVSHMLGQQQSWVGLKHGYGGHMFSLLPQQMGSGHPSMSQHHGQGLLTPMNVTMSREQLPPIVTFQMMAQGGGQALLKQPQPGQVQSQGQNQGQPQSQQGPTHLHCTQGMLYQMPNVSLQHSLSHSLPHPHSHGLAHGHGMVQDGQSCQQLPPYQAMQSPVDKYPTPPSQHSYATAGSESTTPGYPGHPPSEHPYLTPSPESPDPWSSSSPHSNSDWSDVTTSPTPLGNPHALPSLRHTHIPEQVQLQPQSQQTQQNPQQPQRGNMQVFA</sequence>
<dbReference type="GO" id="GO:0006357">
    <property type="term" value="P:regulation of transcription by RNA polymerase II"/>
    <property type="evidence" value="ECO:0007669"/>
    <property type="project" value="UniProtKB-ARBA"/>
</dbReference>
<feature type="disulfide bond" evidence="26">
    <location>
        <begin position="652"/>
        <end position="661"/>
    </location>
</feature>
<evidence type="ECO:0000256" key="13">
    <source>
        <dbReference type="ARBA" id="ARBA00022989"/>
    </source>
</evidence>
<protein>
    <submittedName>
        <fullName evidence="31">Notch receptor 2</fullName>
    </submittedName>
</protein>
<feature type="disulfide bond" evidence="26">
    <location>
        <begin position="539"/>
        <end position="548"/>
    </location>
</feature>
<accession>A0A4W5MLI3</accession>
<feature type="domain" description="EGF-like" evidence="29">
    <location>
        <begin position="1017"/>
        <end position="1054"/>
    </location>
</feature>
<dbReference type="InterPro" id="IPR013032">
    <property type="entry name" value="EGF-like_CS"/>
</dbReference>
<dbReference type="FunFam" id="2.10.25.10:FF:000031">
    <property type="entry name" value="neurogenic locus notch homolog protein 3"/>
    <property type="match status" value="1"/>
</dbReference>
<evidence type="ECO:0000256" key="21">
    <source>
        <dbReference type="ARBA" id="ARBA00023180"/>
    </source>
</evidence>
<dbReference type="PROSITE" id="PS01187">
    <property type="entry name" value="EGF_CA"/>
    <property type="match status" value="6"/>
</dbReference>
<dbReference type="FunFam" id="3.30.300.320:FF:000001">
    <property type="entry name" value="Neurogenic locus notch 1"/>
    <property type="match status" value="1"/>
</dbReference>
<dbReference type="Pfam" id="PF07684">
    <property type="entry name" value="NODP"/>
    <property type="match status" value="1"/>
</dbReference>
<feature type="domain" description="EGF-like" evidence="29">
    <location>
        <begin position="739"/>
        <end position="775"/>
    </location>
</feature>
<dbReference type="FunFam" id="2.10.25.10:FF:000279">
    <property type="entry name" value="Neurogenic locus notch 1"/>
    <property type="match status" value="2"/>
</dbReference>
<feature type="domain" description="LNR" evidence="30">
    <location>
        <begin position="1357"/>
        <end position="1393"/>
    </location>
</feature>
<feature type="compositionally biased region" description="Low complexity" evidence="27">
    <location>
        <begin position="2133"/>
        <end position="2155"/>
    </location>
</feature>
<feature type="domain" description="EGF-like" evidence="29">
    <location>
        <begin position="360"/>
        <end position="398"/>
    </location>
</feature>
<evidence type="ECO:0000256" key="14">
    <source>
        <dbReference type="ARBA" id="ARBA00023015"/>
    </source>
</evidence>
<evidence type="ECO:0000256" key="12">
    <source>
        <dbReference type="ARBA" id="ARBA00022976"/>
    </source>
</evidence>
<keyword evidence="20" id="KW-0675">Receptor</keyword>
<feature type="compositionally biased region" description="Polar residues" evidence="27">
    <location>
        <begin position="2198"/>
        <end position="2212"/>
    </location>
</feature>
<dbReference type="SUPFAM" id="SSF57184">
    <property type="entry name" value="Growth factor receptor domain"/>
    <property type="match status" value="2"/>
</dbReference>
<dbReference type="SMART" id="SM01338">
    <property type="entry name" value="NOD"/>
    <property type="match status" value="1"/>
</dbReference>
<feature type="binding site" evidence="23">
    <location>
        <position position="383"/>
    </location>
    <ligand>
        <name>Ca(2+)</name>
        <dbReference type="ChEBI" id="CHEBI:29108"/>
        <label>1</label>
    </ligand>
</feature>
<feature type="disulfide bond" evidence="26">
    <location>
        <begin position="518"/>
        <end position="528"/>
    </location>
</feature>
<evidence type="ECO:0000256" key="10">
    <source>
        <dbReference type="ARBA" id="ARBA00022737"/>
    </source>
</evidence>
<dbReference type="FunFam" id="2.10.25.10:FF:000146">
    <property type="entry name" value="Putative neurogenic locus notch"/>
    <property type="match status" value="1"/>
</dbReference>
<keyword evidence="18" id="KW-0010">Activator</keyword>
<dbReference type="Pfam" id="PF00066">
    <property type="entry name" value="Notch"/>
    <property type="match status" value="3"/>
</dbReference>
<feature type="disulfide bond" evidence="26">
    <location>
        <begin position="1044"/>
        <end position="1053"/>
    </location>
</feature>
<keyword evidence="6 26" id="KW-0245">EGF-like domain</keyword>
<feature type="domain" description="EGF-like" evidence="29">
    <location>
        <begin position="1056"/>
        <end position="1099"/>
    </location>
</feature>
<dbReference type="PRINTS" id="PR00010">
    <property type="entry name" value="EGFBLOOD"/>
</dbReference>
<dbReference type="Proteomes" id="UP000314982">
    <property type="component" value="Unassembled WGS sequence"/>
</dbReference>
<evidence type="ECO:0000256" key="26">
    <source>
        <dbReference type="PROSITE-ProRule" id="PRU00076"/>
    </source>
</evidence>
<evidence type="ECO:0000256" key="20">
    <source>
        <dbReference type="ARBA" id="ARBA00023170"/>
    </source>
</evidence>
<dbReference type="SMART" id="SM00179">
    <property type="entry name" value="EGF_CA"/>
    <property type="match status" value="27"/>
</dbReference>
<dbReference type="InterPro" id="IPR011656">
    <property type="entry name" value="Notch_NODP_dom"/>
</dbReference>
<feature type="compositionally biased region" description="Polar residues" evidence="27">
    <location>
        <begin position="2223"/>
        <end position="2237"/>
    </location>
</feature>
<feature type="disulfide bond" evidence="24">
    <location>
        <begin position="364"/>
        <end position="377"/>
    </location>
</feature>
<evidence type="ECO:0000256" key="27">
    <source>
        <dbReference type="SAM" id="MobiDB-lite"/>
    </source>
</evidence>
<feature type="disulfide bond" evidence="26">
    <location>
        <begin position="577"/>
        <end position="586"/>
    </location>
</feature>
<evidence type="ECO:0000256" key="28">
    <source>
        <dbReference type="SAM" id="Phobius"/>
    </source>
</evidence>
<keyword evidence="21" id="KW-0325">Glycoprotein</keyword>
<dbReference type="PRINTS" id="PR01983">
    <property type="entry name" value="NOTCH"/>
</dbReference>
<feature type="domain" description="EGF-like" evidence="29">
    <location>
        <begin position="53"/>
        <end position="90"/>
    </location>
</feature>
<evidence type="ECO:0000256" key="15">
    <source>
        <dbReference type="ARBA" id="ARBA00023043"/>
    </source>
</evidence>
<dbReference type="PROSITE" id="PS00010">
    <property type="entry name" value="ASX_HYDROXYL"/>
    <property type="match status" value="19"/>
</dbReference>
<feature type="disulfide bond" evidence="26">
    <location>
        <begin position="593"/>
        <end position="603"/>
    </location>
</feature>
<dbReference type="SMART" id="SM00181">
    <property type="entry name" value="EGF"/>
    <property type="match status" value="29"/>
</dbReference>
<dbReference type="Pfam" id="PF00008">
    <property type="entry name" value="EGF"/>
    <property type="match status" value="19"/>
</dbReference>
<feature type="domain" description="EGF-like" evidence="29">
    <location>
        <begin position="514"/>
        <end position="549"/>
    </location>
</feature>
<keyword evidence="17 24" id="KW-1015">Disulfide bond</keyword>
<feature type="binding site" evidence="23">
    <location>
        <position position="400"/>
    </location>
    <ligand>
        <name>Ca(2+)</name>
        <dbReference type="ChEBI" id="CHEBI:29108"/>
        <label>2</label>
    </ligand>
</feature>
<dbReference type="FunFam" id="2.10.25.10:FF:001077">
    <property type="entry name" value="Notch receptor 2"/>
    <property type="match status" value="1"/>
</dbReference>
<keyword evidence="15 25" id="KW-0040">ANK repeat</keyword>
<feature type="disulfide bond" evidence="26">
    <location>
        <begin position="271"/>
        <end position="280"/>
    </location>
</feature>
<dbReference type="PRINTS" id="PR01452">
    <property type="entry name" value="LNOTCHREPEAT"/>
</dbReference>
<feature type="compositionally biased region" description="Low complexity" evidence="27">
    <location>
        <begin position="2296"/>
        <end position="2316"/>
    </location>
</feature>
<evidence type="ECO:0000256" key="5">
    <source>
        <dbReference type="ARBA" id="ARBA00022475"/>
    </source>
</evidence>
<feature type="disulfide bond" evidence="26">
    <location>
        <begin position="329"/>
        <end position="346"/>
    </location>
</feature>
<dbReference type="PROSITE" id="PS00022">
    <property type="entry name" value="EGF_1"/>
    <property type="match status" value="27"/>
</dbReference>
<keyword evidence="32" id="KW-1185">Reference proteome</keyword>
<feature type="binding site" evidence="23">
    <location>
        <position position="417"/>
    </location>
    <ligand>
        <name>Ca(2+)</name>
        <dbReference type="ChEBI" id="CHEBI:29108"/>
        <label>2</label>
    </ligand>
</feature>
<dbReference type="FunFam" id="2.10.25.10:FF:000309">
    <property type="entry name" value="Uncharacterized protein, isoform A"/>
    <property type="match status" value="1"/>
</dbReference>
<reference evidence="31" key="3">
    <citation type="submission" date="2025-09" db="UniProtKB">
        <authorList>
            <consortium name="Ensembl"/>
        </authorList>
    </citation>
    <scope>IDENTIFICATION</scope>
</reference>
<dbReference type="FunFam" id="2.10.25.10:FF:000080">
    <property type="entry name" value="Neurogenic locus notch 1"/>
    <property type="match status" value="2"/>
</dbReference>
<feature type="binding site" evidence="23">
    <location>
        <position position="455"/>
    </location>
    <ligand>
        <name>Ca(2+)</name>
        <dbReference type="ChEBI" id="CHEBI:29108"/>
        <label>3</label>
    </ligand>
</feature>
<dbReference type="PROSITE" id="PS50026">
    <property type="entry name" value="EGF_3"/>
    <property type="match status" value="29"/>
</dbReference>
<evidence type="ECO:0000259" key="29">
    <source>
        <dbReference type="PROSITE" id="PS50026"/>
    </source>
</evidence>
<feature type="domain" description="EGF-like" evidence="29">
    <location>
        <begin position="92"/>
        <end position="130"/>
    </location>
</feature>
<keyword evidence="8 28" id="KW-0812">Transmembrane</keyword>
<keyword evidence="11" id="KW-0221">Differentiation</keyword>
<dbReference type="PANTHER" id="PTHR12916">
    <property type="entry name" value="CYTOCHROME C OXIDASE POLYPEPTIDE VIC-2"/>
    <property type="match status" value="1"/>
</dbReference>
<feature type="domain" description="EGF-like" evidence="29">
    <location>
        <begin position="205"/>
        <end position="241"/>
    </location>
</feature>
<feature type="disulfide bond" evidence="26">
    <location>
        <begin position="1133"/>
        <end position="1142"/>
    </location>
</feature>
<dbReference type="Gene3D" id="3.30.70.3310">
    <property type="match status" value="1"/>
</dbReference>
<feature type="disulfide bond" evidence="26">
    <location>
        <begin position="1292"/>
        <end position="1301"/>
    </location>
</feature>
<feature type="domain" description="EGF-like" evidence="29">
    <location>
        <begin position="320"/>
        <end position="358"/>
    </location>
</feature>
<evidence type="ECO:0000256" key="1">
    <source>
        <dbReference type="ARBA" id="ARBA00004123"/>
    </source>
</evidence>
<feature type="disulfide bond" evidence="26">
    <location>
        <begin position="1214"/>
        <end position="1223"/>
    </location>
</feature>
<feature type="disulfide bond" evidence="24 26">
    <location>
        <begin position="464"/>
        <end position="473"/>
    </location>
</feature>
<keyword evidence="5" id="KW-1003">Cell membrane</keyword>
<dbReference type="PROSITE" id="PS01186">
    <property type="entry name" value="EGF_2"/>
    <property type="match status" value="20"/>
</dbReference>
<dbReference type="SUPFAM" id="SSF48403">
    <property type="entry name" value="Ankyrin repeat"/>
    <property type="match status" value="1"/>
</dbReference>
<feature type="disulfide bond" evidence="26">
    <location>
        <begin position="917"/>
        <end position="926"/>
    </location>
</feature>
<dbReference type="CDD" id="cd00054">
    <property type="entry name" value="EGF_CA"/>
    <property type="match status" value="22"/>
</dbReference>
<dbReference type="Gene3D" id="3.30.300.320">
    <property type="match status" value="1"/>
</dbReference>
<feature type="repeat" description="ANK" evidence="25">
    <location>
        <begin position="1866"/>
        <end position="1898"/>
    </location>
</feature>
<feature type="domain" description="EGF-like" evidence="29">
    <location>
        <begin position="1145"/>
        <end position="1183"/>
    </location>
</feature>
<feature type="disulfide bond" evidence="26">
    <location>
        <begin position="120"/>
        <end position="129"/>
    </location>
</feature>
<feature type="disulfide bond" evidence="26">
    <location>
        <begin position="765"/>
        <end position="774"/>
    </location>
</feature>
<dbReference type="InterPro" id="IPR000800">
    <property type="entry name" value="Notch_dom"/>
</dbReference>
<feature type="disulfide bond" evidence="26">
    <location>
        <begin position="955"/>
        <end position="964"/>
    </location>
</feature>
<dbReference type="PROSITE" id="PS50088">
    <property type="entry name" value="ANK_REPEAT"/>
    <property type="match status" value="4"/>
</dbReference>
<feature type="disulfide bond" evidence="26">
    <location>
        <begin position="502"/>
        <end position="511"/>
    </location>
</feature>
<feature type="disulfide bond" evidence="26">
    <location>
        <begin position="837"/>
        <end position="846"/>
    </location>
</feature>
<feature type="repeat" description="ANK" evidence="25">
    <location>
        <begin position="1766"/>
        <end position="1798"/>
    </location>
</feature>
<reference evidence="32" key="1">
    <citation type="submission" date="2018-06" db="EMBL/GenBank/DDBJ databases">
        <title>Genome assembly of Danube salmon.</title>
        <authorList>
            <person name="Macqueen D.J."/>
            <person name="Gundappa M.K."/>
        </authorList>
    </citation>
    <scope>NUCLEOTIDE SEQUENCE [LARGE SCALE GENOMIC DNA]</scope>
</reference>
<dbReference type="InterPro" id="IPR001881">
    <property type="entry name" value="EGF-like_Ca-bd_dom"/>
</dbReference>
<feature type="disulfide bond" evidence="24">
    <location>
        <begin position="442"/>
        <end position="453"/>
    </location>
</feature>
<keyword evidence="23" id="KW-0479">Metal-binding</keyword>
<evidence type="ECO:0000256" key="18">
    <source>
        <dbReference type="ARBA" id="ARBA00023159"/>
    </source>
</evidence>
<dbReference type="Ensembl" id="ENSHHUT00000040073.1">
    <property type="protein sequence ID" value="ENSHHUP00000038554.1"/>
    <property type="gene ID" value="ENSHHUG00000023970.1"/>
</dbReference>
<dbReference type="PROSITE" id="PS50297">
    <property type="entry name" value="ANK_REP_REGION"/>
    <property type="match status" value="3"/>
</dbReference>
<dbReference type="InterPro" id="IPR002110">
    <property type="entry name" value="Ankyrin_rpt"/>
</dbReference>
<dbReference type="Gene3D" id="2.10.25.10">
    <property type="entry name" value="Laminin"/>
    <property type="match status" value="29"/>
</dbReference>
<feature type="domain" description="EGF-like" evidence="29">
    <location>
        <begin position="551"/>
        <end position="587"/>
    </location>
</feature>
<dbReference type="Gene3D" id="1.25.40.20">
    <property type="entry name" value="Ankyrin repeat-containing domain"/>
    <property type="match status" value="1"/>
</dbReference>
<dbReference type="GO" id="GO:0050793">
    <property type="term" value="P:regulation of developmental process"/>
    <property type="evidence" value="ECO:0007669"/>
    <property type="project" value="InterPro"/>
</dbReference>
<dbReference type="SMART" id="SM00248">
    <property type="entry name" value="ANK"/>
    <property type="match status" value="6"/>
</dbReference>
<proteinExistence type="inferred from homology"/>
<comment type="similarity">
    <text evidence="3">Belongs to the NOTCH family.</text>
</comment>
<feature type="disulfide bond" evidence="26">
    <location>
        <begin position="1089"/>
        <end position="1098"/>
    </location>
</feature>
<dbReference type="Pfam" id="PF12661">
    <property type="entry name" value="hEGF"/>
    <property type="match status" value="4"/>
</dbReference>
<keyword evidence="23" id="KW-0106">Calcium</keyword>
<feature type="binding site" evidence="23">
    <location>
        <position position="380"/>
    </location>
    <ligand>
        <name>Ca(2+)</name>
        <dbReference type="ChEBI" id="CHEBI:29108"/>
        <label>1</label>
    </ligand>
</feature>
<evidence type="ECO:0000256" key="22">
    <source>
        <dbReference type="ARBA" id="ARBA00023242"/>
    </source>
</evidence>
<feature type="domain" description="EGF-like" evidence="29">
    <location>
        <begin position="1265"/>
        <end position="1302"/>
    </location>
</feature>
<dbReference type="SUPFAM" id="SSF57196">
    <property type="entry name" value="EGF/Laminin"/>
    <property type="match status" value="20"/>
</dbReference>
<feature type="domain" description="EGF-like" evidence="29">
    <location>
        <begin position="589"/>
        <end position="624"/>
    </location>
</feature>
<feature type="domain" description="EGF-like" evidence="29">
    <location>
        <begin position="283"/>
        <end position="319"/>
    </location>
</feature>
<evidence type="ECO:0000313" key="31">
    <source>
        <dbReference type="Ensembl" id="ENSHHUP00000038554.1"/>
    </source>
</evidence>
<feature type="disulfide bond" evidence="24">
    <location>
        <begin position="447"/>
        <end position="462"/>
    </location>
</feature>
<dbReference type="GO" id="GO:0007219">
    <property type="term" value="P:Notch signaling pathway"/>
    <property type="evidence" value="ECO:0007669"/>
    <property type="project" value="UniProtKB-KW"/>
</dbReference>
<feature type="domain" description="EGF-like" evidence="29">
    <location>
        <begin position="777"/>
        <end position="810"/>
    </location>
</feature>
<keyword evidence="4" id="KW-0217">Developmental protein</keyword>
<dbReference type="FunFam" id="2.10.25.10:FF:000012">
    <property type="entry name" value="Delta-like protein"/>
    <property type="match status" value="1"/>
</dbReference>
<evidence type="ECO:0000256" key="4">
    <source>
        <dbReference type="ARBA" id="ARBA00022473"/>
    </source>
</evidence>
<dbReference type="InterPro" id="IPR024600">
    <property type="entry name" value="Notch_C"/>
</dbReference>
<evidence type="ECO:0000256" key="3">
    <source>
        <dbReference type="ARBA" id="ARBA00005847"/>
    </source>
</evidence>
<feature type="disulfide bond" evidence="26">
    <location>
        <begin position="348"/>
        <end position="357"/>
    </location>
</feature>
<keyword evidence="7" id="KW-0597">Phosphoprotein</keyword>
<feature type="binding site" evidence="23">
    <location>
        <position position="403"/>
    </location>
    <ligand>
        <name>Ca(2+)</name>
        <dbReference type="ChEBI" id="CHEBI:29108"/>
        <label>2</label>
    </ligand>
</feature>
<feature type="domain" description="EGF-like" evidence="29">
    <location>
        <begin position="132"/>
        <end position="169"/>
    </location>
</feature>
<dbReference type="SMART" id="SM01334">
    <property type="entry name" value="DUF3454"/>
    <property type="match status" value="1"/>
</dbReference>
<dbReference type="FunFam" id="2.10.25.10:FF:000327">
    <property type="entry name" value="neurogenic locus notch homolog protein 4"/>
    <property type="match status" value="1"/>
</dbReference>
<feature type="disulfide bond" evidence="26">
    <location>
        <begin position="231"/>
        <end position="240"/>
    </location>
</feature>
<feature type="domain" description="EGF-like" evidence="29">
    <location>
        <begin position="400"/>
        <end position="436"/>
    </location>
</feature>
<feature type="domain" description="EGF-like" evidence="29">
    <location>
        <begin position="438"/>
        <end position="474"/>
    </location>
</feature>
<dbReference type="FunFam" id="2.10.25.10:FF:000143">
    <property type="entry name" value="Protein crumbs 1"/>
    <property type="match status" value="2"/>
</dbReference>
<evidence type="ECO:0000256" key="11">
    <source>
        <dbReference type="ARBA" id="ARBA00022782"/>
    </source>
</evidence>
<dbReference type="GeneTree" id="ENSGT00940000155030"/>